<dbReference type="InterPro" id="IPR023214">
    <property type="entry name" value="HAD_sf"/>
</dbReference>
<dbReference type="PANTHER" id="PTHR46470:SF4">
    <property type="entry name" value="5-AMINO-6-(5-PHOSPHO-D-RIBITYLAMINO)URACIL PHOSPHATASE YIGB"/>
    <property type="match status" value="1"/>
</dbReference>
<keyword evidence="3" id="KW-0460">Magnesium</keyword>
<dbReference type="SFLD" id="SFLDS00003">
    <property type="entry name" value="Haloacid_Dehalogenase"/>
    <property type="match status" value="1"/>
</dbReference>
<evidence type="ECO:0000313" key="4">
    <source>
        <dbReference type="EMBL" id="QGK72377.1"/>
    </source>
</evidence>
<dbReference type="AlphaFoldDB" id="A0A5Q3QNN4"/>
<dbReference type="KEGG" id="sace:GIY23_17620"/>
<dbReference type="Pfam" id="PF00702">
    <property type="entry name" value="Hydrolase"/>
    <property type="match status" value="1"/>
</dbReference>
<reference evidence="5" key="1">
    <citation type="submission" date="2019-11" db="EMBL/GenBank/DDBJ databases">
        <title>The complete genome sequence of Saccharopolyspora sp. E2A.</title>
        <authorList>
            <person name="Zhang G."/>
        </authorList>
    </citation>
    <scope>NUCLEOTIDE SEQUENCE [LARGE SCALE GENOMIC DNA]</scope>
    <source>
        <strain evidence="5">E2A</strain>
    </source>
</reference>
<gene>
    <name evidence="4" type="ORF">GIY23_17620</name>
</gene>
<name>A0A5Q3QNN4_9PSEU</name>
<dbReference type="EMBL" id="CP045929">
    <property type="protein sequence ID" value="QGK72377.1"/>
    <property type="molecule type" value="Genomic_DNA"/>
</dbReference>
<keyword evidence="2 4" id="KW-0378">Hydrolase</keyword>
<dbReference type="GO" id="GO:0044281">
    <property type="term" value="P:small molecule metabolic process"/>
    <property type="evidence" value="ECO:0007669"/>
    <property type="project" value="UniProtKB-ARBA"/>
</dbReference>
<dbReference type="Proteomes" id="UP000371041">
    <property type="component" value="Chromosome"/>
</dbReference>
<evidence type="ECO:0000256" key="3">
    <source>
        <dbReference type="ARBA" id="ARBA00022842"/>
    </source>
</evidence>
<dbReference type="Gene3D" id="1.20.120.710">
    <property type="entry name" value="Haloacid dehalogenase hydrolase-like domain"/>
    <property type="match status" value="1"/>
</dbReference>
<evidence type="ECO:0000256" key="1">
    <source>
        <dbReference type="ARBA" id="ARBA00001946"/>
    </source>
</evidence>
<evidence type="ECO:0000313" key="5">
    <source>
        <dbReference type="Proteomes" id="UP000371041"/>
    </source>
</evidence>
<dbReference type="Gene3D" id="3.40.50.1000">
    <property type="entry name" value="HAD superfamily/HAD-like"/>
    <property type="match status" value="1"/>
</dbReference>
<proteinExistence type="predicted"/>
<dbReference type="GO" id="GO:0016787">
    <property type="term" value="F:hydrolase activity"/>
    <property type="evidence" value="ECO:0007669"/>
    <property type="project" value="UniProtKB-KW"/>
</dbReference>
<keyword evidence="5" id="KW-1185">Reference proteome</keyword>
<dbReference type="SUPFAM" id="SSF56784">
    <property type="entry name" value="HAD-like"/>
    <property type="match status" value="1"/>
</dbReference>
<comment type="cofactor">
    <cofactor evidence="1">
        <name>Mg(2+)</name>
        <dbReference type="ChEBI" id="CHEBI:18420"/>
    </cofactor>
</comment>
<sequence>MCLDIDDTLLDNAASSRSGLAALVGHDAAWPVWRRTTDEHYARYLAGDVDFDTMLHERTRAFFAEFGELLTDAEVARREHHRMCAMQRAWRLFHDVAPCLEWLHASGYRLAAVTNAPGGYQRKKMASVGLSGVFDAVIISGEVGVAKPDPAIFEIACAELGVPSHQVLHVGDRLDVDATAAVRAGLRGVWLDRSGVPAPRQTDVPVIAGLDELPEHLVCDYGVEHADPPRSAALASAR</sequence>
<organism evidence="4 5">
    <name type="scientific">Allosaccharopolyspora coralli</name>
    <dbReference type="NCBI Taxonomy" id="2665642"/>
    <lineage>
        <taxon>Bacteria</taxon>
        <taxon>Bacillati</taxon>
        <taxon>Actinomycetota</taxon>
        <taxon>Actinomycetes</taxon>
        <taxon>Pseudonocardiales</taxon>
        <taxon>Pseudonocardiaceae</taxon>
        <taxon>Allosaccharopolyspora</taxon>
    </lineage>
</organism>
<dbReference type="InterPro" id="IPR036412">
    <property type="entry name" value="HAD-like_sf"/>
</dbReference>
<accession>A0A5Q3QNN4</accession>
<dbReference type="NCBIfam" id="TIGR01549">
    <property type="entry name" value="HAD-SF-IA-v1"/>
    <property type="match status" value="1"/>
</dbReference>
<dbReference type="PRINTS" id="PR00413">
    <property type="entry name" value="HADHALOGNASE"/>
</dbReference>
<protein>
    <submittedName>
        <fullName evidence="4">HAD-IA family hydrolase</fullName>
    </submittedName>
</protein>
<dbReference type="PANTHER" id="PTHR46470">
    <property type="entry name" value="N-ACYLNEURAMINATE-9-PHOSPHATASE"/>
    <property type="match status" value="1"/>
</dbReference>
<evidence type="ECO:0000256" key="2">
    <source>
        <dbReference type="ARBA" id="ARBA00022801"/>
    </source>
</evidence>
<dbReference type="InterPro" id="IPR006439">
    <property type="entry name" value="HAD-SF_hydro_IA"/>
</dbReference>
<dbReference type="InterPro" id="IPR051400">
    <property type="entry name" value="HAD-like_hydrolase"/>
</dbReference>
<dbReference type="SFLD" id="SFLDG01129">
    <property type="entry name" value="C1.5:_HAD__Beta-PGM__Phosphata"/>
    <property type="match status" value="1"/>
</dbReference>